<proteinExistence type="predicted"/>
<gene>
    <name evidence="1" type="ORF">FVE85_2944</name>
</gene>
<dbReference type="EMBL" id="VRMN01000004">
    <property type="protein sequence ID" value="KAA8494703.1"/>
    <property type="molecule type" value="Genomic_DNA"/>
</dbReference>
<comment type="caution">
    <text evidence="1">The sequence shown here is derived from an EMBL/GenBank/DDBJ whole genome shotgun (WGS) entry which is preliminary data.</text>
</comment>
<dbReference type="AlphaFoldDB" id="A0A5J4YVF0"/>
<protein>
    <submittedName>
        <fullName evidence="1">Uncharacterized protein</fullName>
    </submittedName>
</protein>
<dbReference type="Proteomes" id="UP000324585">
    <property type="component" value="Unassembled WGS sequence"/>
</dbReference>
<keyword evidence="2" id="KW-1185">Reference proteome</keyword>
<accession>A0A5J4YVF0</accession>
<sequence>MSRVDVEYKLNENFASSPAVSPRGIRMNASSSFLNLKKVTSAQNLRHFGKVLSQKASSKGSFECVDFEEDEETTATMLEACPSSIRVKYSNKGDPGTRATPLPAHVHSTKFDEYLEFSQRKKRNSILNFTTSRKTQAVVKPSK</sequence>
<organism evidence="1 2">
    <name type="scientific">Porphyridium purpureum</name>
    <name type="common">Red alga</name>
    <name type="synonym">Porphyridium cruentum</name>
    <dbReference type="NCBI Taxonomy" id="35688"/>
    <lineage>
        <taxon>Eukaryota</taxon>
        <taxon>Rhodophyta</taxon>
        <taxon>Bangiophyceae</taxon>
        <taxon>Porphyridiales</taxon>
        <taxon>Porphyridiaceae</taxon>
        <taxon>Porphyridium</taxon>
    </lineage>
</organism>
<name>A0A5J4YVF0_PORPP</name>
<evidence type="ECO:0000313" key="1">
    <source>
        <dbReference type="EMBL" id="KAA8494703.1"/>
    </source>
</evidence>
<reference evidence="2" key="1">
    <citation type="journal article" date="2019" name="Nat. Commun.">
        <title>Expansion of phycobilisome linker gene families in mesophilic red algae.</title>
        <authorList>
            <person name="Lee J."/>
            <person name="Kim D."/>
            <person name="Bhattacharya D."/>
            <person name="Yoon H.S."/>
        </authorList>
    </citation>
    <scope>NUCLEOTIDE SEQUENCE [LARGE SCALE GENOMIC DNA]</scope>
    <source>
        <strain evidence="2">CCMP 1328</strain>
    </source>
</reference>
<evidence type="ECO:0000313" key="2">
    <source>
        <dbReference type="Proteomes" id="UP000324585"/>
    </source>
</evidence>